<name>A0AAE1LER5_9NEOP</name>
<dbReference type="InterPro" id="IPR000358">
    <property type="entry name" value="RNR_small_fam"/>
</dbReference>
<keyword evidence="2" id="KW-1185">Reference proteome</keyword>
<protein>
    <submittedName>
        <fullName evidence="1">Uncharacterized protein</fullName>
    </submittedName>
</protein>
<comment type="caution">
    <text evidence="1">The sequence shown here is derived from an EMBL/GenBank/DDBJ whole genome shotgun (WGS) entry which is preliminary data.</text>
</comment>
<organism evidence="1 2">
    <name type="scientific">Frankliniella fusca</name>
    <dbReference type="NCBI Taxonomy" id="407009"/>
    <lineage>
        <taxon>Eukaryota</taxon>
        <taxon>Metazoa</taxon>
        <taxon>Ecdysozoa</taxon>
        <taxon>Arthropoda</taxon>
        <taxon>Hexapoda</taxon>
        <taxon>Insecta</taxon>
        <taxon>Pterygota</taxon>
        <taxon>Neoptera</taxon>
        <taxon>Paraneoptera</taxon>
        <taxon>Thysanoptera</taxon>
        <taxon>Terebrantia</taxon>
        <taxon>Thripoidea</taxon>
        <taxon>Thripidae</taxon>
        <taxon>Frankliniella</taxon>
    </lineage>
</organism>
<dbReference type="EMBL" id="JAHWGI010000437">
    <property type="protein sequence ID" value="KAK3915427.1"/>
    <property type="molecule type" value="Genomic_DNA"/>
</dbReference>
<dbReference type="GO" id="GO:0005829">
    <property type="term" value="C:cytosol"/>
    <property type="evidence" value="ECO:0007669"/>
    <property type="project" value="TreeGrafter"/>
</dbReference>
<dbReference type="PANTHER" id="PTHR23409:SF21">
    <property type="entry name" value="CAPSID PROTEIN"/>
    <property type="match status" value="1"/>
</dbReference>
<evidence type="ECO:0000313" key="1">
    <source>
        <dbReference type="EMBL" id="KAK3915427.1"/>
    </source>
</evidence>
<proteinExistence type="predicted"/>
<accession>A0AAE1LER5</accession>
<sequence length="330" mass="37293">MESLLNYDTPAKNSHMGMRMWYKDTAGEFNTLTTGKNSGLDKRRELTGKSKPFQLLGPLHCDFFSQSKFLLNNVELKVKLTRARDAFTLMSTKQDEKIVILDATLLVRKVKIAPTVLLAHAAALEKAPARYPLTRVDVKCITIPNGLRDKSIPNLHMGQIPKRMVIGFVTNQAYNGSYRHNPFNYEHFDLNYLALYVDGEQIPAVPLTPDFEHNLYAEAYNTTFCGTGIHWKDEGNDISGFTTDIMSPVENSIVVRKMLPKGPSRMFSFSDESLTVSTGYIISVVNPLSKDEKKFALQRKDSSYAKEKLKLHAPVIAPTTRDNEAKRTRR</sequence>
<reference evidence="1" key="1">
    <citation type="submission" date="2021-07" db="EMBL/GenBank/DDBJ databases">
        <authorList>
            <person name="Catto M.A."/>
            <person name="Jacobson A."/>
            <person name="Kennedy G."/>
            <person name="Labadie P."/>
            <person name="Hunt B.G."/>
            <person name="Srinivasan R."/>
        </authorList>
    </citation>
    <scope>NUCLEOTIDE SEQUENCE</scope>
    <source>
        <strain evidence="1">PL_HMW_Pooled</strain>
        <tissue evidence="1">Head</tissue>
    </source>
</reference>
<dbReference type="AlphaFoldDB" id="A0AAE1LER5"/>
<dbReference type="PANTHER" id="PTHR23409">
    <property type="entry name" value="RIBONUCLEOSIDE-DIPHOSPHATE REDUCTASE SMALL CHAIN"/>
    <property type="match status" value="1"/>
</dbReference>
<dbReference type="GO" id="GO:0004748">
    <property type="term" value="F:ribonucleoside-diphosphate reductase activity, thioredoxin disulfide as acceptor"/>
    <property type="evidence" value="ECO:0007669"/>
    <property type="project" value="TreeGrafter"/>
</dbReference>
<gene>
    <name evidence="1" type="ORF">KUF71_024698</name>
</gene>
<dbReference type="Proteomes" id="UP001219518">
    <property type="component" value="Unassembled WGS sequence"/>
</dbReference>
<dbReference type="GO" id="GO:0009263">
    <property type="term" value="P:deoxyribonucleotide biosynthetic process"/>
    <property type="evidence" value="ECO:0007669"/>
    <property type="project" value="InterPro"/>
</dbReference>
<evidence type="ECO:0000313" key="2">
    <source>
        <dbReference type="Proteomes" id="UP001219518"/>
    </source>
</evidence>
<reference evidence="1" key="2">
    <citation type="journal article" date="2023" name="BMC Genomics">
        <title>Pest status, molecular evolution, and epigenetic factors derived from the genome assembly of Frankliniella fusca, a thysanopteran phytovirus vector.</title>
        <authorList>
            <person name="Catto M.A."/>
            <person name="Labadie P.E."/>
            <person name="Jacobson A.L."/>
            <person name="Kennedy G.G."/>
            <person name="Srinivasan R."/>
            <person name="Hunt B.G."/>
        </authorList>
    </citation>
    <scope>NUCLEOTIDE SEQUENCE</scope>
    <source>
        <strain evidence="1">PL_HMW_Pooled</strain>
    </source>
</reference>